<dbReference type="Gene3D" id="3.30.720.50">
    <property type="match status" value="1"/>
</dbReference>
<feature type="region of interest" description="Disordered" evidence="1">
    <location>
        <begin position="61"/>
        <end position="130"/>
    </location>
</feature>
<keyword evidence="4" id="KW-1185">Reference proteome</keyword>
<dbReference type="AlphaFoldDB" id="A0A401QDL2"/>
<reference evidence="3 4" key="1">
    <citation type="journal article" date="2018" name="Nat. Ecol. Evol.">
        <title>Shark genomes provide insights into elasmobranch evolution and the origin of vertebrates.</title>
        <authorList>
            <person name="Hara Y"/>
            <person name="Yamaguchi K"/>
            <person name="Onimaru K"/>
            <person name="Kadota M"/>
            <person name="Koyanagi M"/>
            <person name="Keeley SD"/>
            <person name="Tatsumi K"/>
            <person name="Tanaka K"/>
            <person name="Motone F"/>
            <person name="Kageyama Y"/>
            <person name="Nozu R"/>
            <person name="Adachi N"/>
            <person name="Nishimura O"/>
            <person name="Nakagawa R"/>
            <person name="Tanegashima C"/>
            <person name="Kiyatake I"/>
            <person name="Matsumoto R"/>
            <person name="Murakumo K"/>
            <person name="Nishida K"/>
            <person name="Terakita A"/>
            <person name="Kuratani S"/>
            <person name="Sato K"/>
            <person name="Hyodo S Kuraku.S."/>
        </authorList>
    </citation>
    <scope>NUCLEOTIDE SEQUENCE [LARGE SCALE GENOMIC DNA]</scope>
</reference>
<sequence length="130" mass="13923">PFHPDFVWQWQDDDAAWHPYSAGVCVDLERARTKGEGTATLAIGRVRYTLDIGRMRQVNGKTKFERKMSRVQSDGAGAVVPNGGSQPAAVSAEASSSVSGSTTAKKPRKNSKKQLENEASSSQQAGGDSQ</sequence>
<evidence type="ECO:0000256" key="1">
    <source>
        <dbReference type="SAM" id="MobiDB-lite"/>
    </source>
</evidence>
<gene>
    <name evidence="3" type="ORF">scyTo_0024336</name>
</gene>
<dbReference type="Pfam" id="PF02825">
    <property type="entry name" value="WWE"/>
    <property type="match status" value="1"/>
</dbReference>
<feature type="compositionally biased region" description="Low complexity" evidence="1">
    <location>
        <begin position="119"/>
        <end position="130"/>
    </location>
</feature>
<dbReference type="OrthoDB" id="429950at2759"/>
<feature type="non-terminal residue" evidence="3">
    <location>
        <position position="1"/>
    </location>
</feature>
<dbReference type="Proteomes" id="UP000288216">
    <property type="component" value="Unassembled WGS sequence"/>
</dbReference>
<organism evidence="3 4">
    <name type="scientific">Scyliorhinus torazame</name>
    <name type="common">Cloudy catshark</name>
    <name type="synonym">Catulus torazame</name>
    <dbReference type="NCBI Taxonomy" id="75743"/>
    <lineage>
        <taxon>Eukaryota</taxon>
        <taxon>Metazoa</taxon>
        <taxon>Chordata</taxon>
        <taxon>Craniata</taxon>
        <taxon>Vertebrata</taxon>
        <taxon>Chondrichthyes</taxon>
        <taxon>Elasmobranchii</taxon>
        <taxon>Galeomorphii</taxon>
        <taxon>Galeoidea</taxon>
        <taxon>Carcharhiniformes</taxon>
        <taxon>Scyliorhinidae</taxon>
        <taxon>Scyliorhinus</taxon>
    </lineage>
</organism>
<dbReference type="InterPro" id="IPR004170">
    <property type="entry name" value="WWE_dom"/>
</dbReference>
<dbReference type="PROSITE" id="PS50918">
    <property type="entry name" value="WWE"/>
    <property type="match status" value="1"/>
</dbReference>
<evidence type="ECO:0000259" key="2">
    <source>
        <dbReference type="PROSITE" id="PS50918"/>
    </source>
</evidence>
<evidence type="ECO:0000313" key="4">
    <source>
        <dbReference type="Proteomes" id="UP000288216"/>
    </source>
</evidence>
<dbReference type="GO" id="GO:0008270">
    <property type="term" value="F:zinc ion binding"/>
    <property type="evidence" value="ECO:0007669"/>
    <property type="project" value="InterPro"/>
</dbReference>
<dbReference type="EMBL" id="BFAA01043666">
    <property type="protein sequence ID" value="GCB83461.1"/>
    <property type="molecule type" value="Genomic_DNA"/>
</dbReference>
<feature type="non-terminal residue" evidence="3">
    <location>
        <position position="130"/>
    </location>
</feature>
<dbReference type="InterPro" id="IPR037197">
    <property type="entry name" value="WWE_dom_sf"/>
</dbReference>
<proteinExistence type="predicted"/>
<feature type="compositionally biased region" description="Low complexity" evidence="1">
    <location>
        <begin position="88"/>
        <end position="104"/>
    </location>
</feature>
<comment type="caution">
    <text evidence="3">The sequence shown here is derived from an EMBL/GenBank/DDBJ whole genome shotgun (WGS) entry which is preliminary data.</text>
</comment>
<feature type="domain" description="WWE" evidence="2">
    <location>
        <begin position="1"/>
        <end position="70"/>
    </location>
</feature>
<dbReference type="STRING" id="75743.A0A401QDL2"/>
<dbReference type="InterPro" id="IPR018123">
    <property type="entry name" value="WWE-dom_subgr"/>
</dbReference>
<accession>A0A401QDL2</accession>
<dbReference type="SMART" id="SM00678">
    <property type="entry name" value="WWE"/>
    <property type="match status" value="1"/>
</dbReference>
<evidence type="ECO:0000313" key="3">
    <source>
        <dbReference type="EMBL" id="GCB83461.1"/>
    </source>
</evidence>
<dbReference type="SUPFAM" id="SSF117839">
    <property type="entry name" value="WWE domain"/>
    <property type="match status" value="1"/>
</dbReference>
<protein>
    <recommendedName>
        <fullName evidence="2">WWE domain-containing protein</fullName>
    </recommendedName>
</protein>
<name>A0A401QDL2_SCYTO</name>